<dbReference type="InterPro" id="IPR002156">
    <property type="entry name" value="RNaseH_domain"/>
</dbReference>
<reference evidence="2 3" key="1">
    <citation type="journal article" date="2024" name="G3 (Bethesda)">
        <title>Genome assembly of Hibiscus sabdariffa L. provides insights into metabolisms of medicinal natural products.</title>
        <authorList>
            <person name="Kim T."/>
        </authorList>
    </citation>
    <scope>NUCLEOTIDE SEQUENCE [LARGE SCALE GENOMIC DNA]</scope>
    <source>
        <strain evidence="2">TK-2024</strain>
        <tissue evidence="2">Old leaves</tissue>
    </source>
</reference>
<dbReference type="SUPFAM" id="SSF53098">
    <property type="entry name" value="Ribonuclease H-like"/>
    <property type="match status" value="1"/>
</dbReference>
<evidence type="ECO:0000313" key="3">
    <source>
        <dbReference type="Proteomes" id="UP001396334"/>
    </source>
</evidence>
<comment type="caution">
    <text evidence="2">The sequence shown here is derived from an EMBL/GenBank/DDBJ whole genome shotgun (WGS) entry which is preliminary data.</text>
</comment>
<proteinExistence type="predicted"/>
<dbReference type="Gene3D" id="3.30.420.10">
    <property type="entry name" value="Ribonuclease H-like superfamily/Ribonuclease H"/>
    <property type="match status" value="1"/>
</dbReference>
<dbReference type="PANTHER" id="PTHR47074">
    <property type="entry name" value="BNAC02G40300D PROTEIN"/>
    <property type="match status" value="1"/>
</dbReference>
<protein>
    <recommendedName>
        <fullName evidence="1">RNase H type-1 domain-containing protein</fullName>
    </recommendedName>
</protein>
<gene>
    <name evidence="2" type="ORF">V6N11_044910</name>
</gene>
<dbReference type="EMBL" id="JBBPBN010000051">
    <property type="protein sequence ID" value="KAK8992018.1"/>
    <property type="molecule type" value="Genomic_DNA"/>
</dbReference>
<accession>A0ABR2PUB2</accession>
<dbReference type="InterPro" id="IPR036397">
    <property type="entry name" value="RNaseH_sf"/>
</dbReference>
<dbReference type="InterPro" id="IPR044730">
    <property type="entry name" value="RNase_H-like_dom_plant"/>
</dbReference>
<dbReference type="Proteomes" id="UP001396334">
    <property type="component" value="Unassembled WGS sequence"/>
</dbReference>
<dbReference type="Pfam" id="PF13456">
    <property type="entry name" value="RVT_3"/>
    <property type="match status" value="1"/>
</dbReference>
<name>A0ABR2PUB2_9ROSI</name>
<dbReference type="CDD" id="cd06222">
    <property type="entry name" value="RNase_H_like"/>
    <property type="match status" value="1"/>
</dbReference>
<keyword evidence="3" id="KW-1185">Reference proteome</keyword>
<dbReference type="InterPro" id="IPR052929">
    <property type="entry name" value="RNase_H-like_EbsB-rel"/>
</dbReference>
<evidence type="ECO:0000259" key="1">
    <source>
        <dbReference type="Pfam" id="PF13456"/>
    </source>
</evidence>
<sequence>MARWEVSIREARKALELSKNAGLQIVGEEEEMDFETRCLECPIGQHNGDLPWELIGKEMCLIVEIVGLLVEGSGCKSFVYNLSVYEVWGELNSGLGNASLPMRRRFNCIASLVDDSGDILNSESDLFATASSYFSGMFTTNGSSYVPEILDNISPVIPQSMNDSLIRPFSKDEVWNALRYMHPLKASGEPKRWNMELLQAHFNVADIKLISSIPLSVVNQEELLVWGGESKGEYSVRSGCHTYAESIEHTIRDCPSVKAIWNLAGYGWPAEVNQVCFFQWFSWIFAHSNMAKRLVFLILIWAIWTSRNKQVHDNVKQDVAAVYRFSMNYAQEITSVSHSLAIPQNSMTVKWARPSAPSAKINVDAAFNSSSNRASSGVVVRNSNGLVLGSCFIPSGNISSPFVAEALAVIHGLRFALELGCMHVVLESNSLTTISKLKSGVDDCSLLRPYIADAQSMAQAFYSCRFSFTPRNGNEVAHCLARLGQASAVDSYWVEDVPPQALSLVQVDRRCSDPP</sequence>
<evidence type="ECO:0000313" key="2">
    <source>
        <dbReference type="EMBL" id="KAK8992018.1"/>
    </source>
</evidence>
<organism evidence="2 3">
    <name type="scientific">Hibiscus sabdariffa</name>
    <name type="common">roselle</name>
    <dbReference type="NCBI Taxonomy" id="183260"/>
    <lineage>
        <taxon>Eukaryota</taxon>
        <taxon>Viridiplantae</taxon>
        <taxon>Streptophyta</taxon>
        <taxon>Embryophyta</taxon>
        <taxon>Tracheophyta</taxon>
        <taxon>Spermatophyta</taxon>
        <taxon>Magnoliopsida</taxon>
        <taxon>eudicotyledons</taxon>
        <taxon>Gunneridae</taxon>
        <taxon>Pentapetalae</taxon>
        <taxon>rosids</taxon>
        <taxon>malvids</taxon>
        <taxon>Malvales</taxon>
        <taxon>Malvaceae</taxon>
        <taxon>Malvoideae</taxon>
        <taxon>Hibiscus</taxon>
    </lineage>
</organism>
<dbReference type="InterPro" id="IPR012337">
    <property type="entry name" value="RNaseH-like_sf"/>
</dbReference>
<feature type="domain" description="RNase H type-1" evidence="1">
    <location>
        <begin position="362"/>
        <end position="482"/>
    </location>
</feature>
<dbReference type="PANTHER" id="PTHR47074:SF61">
    <property type="entry name" value="RNASE H TYPE-1 DOMAIN-CONTAINING PROTEIN"/>
    <property type="match status" value="1"/>
</dbReference>